<keyword evidence="1" id="KW-0472">Membrane</keyword>
<accession>A0A4Y9SX00</accession>
<keyword evidence="1" id="KW-1133">Transmembrane helix</keyword>
<evidence type="ECO:0000256" key="1">
    <source>
        <dbReference type="SAM" id="Phobius"/>
    </source>
</evidence>
<organism evidence="2 3">
    <name type="scientific">Massilia horti</name>
    <dbReference type="NCBI Taxonomy" id="2562153"/>
    <lineage>
        <taxon>Bacteria</taxon>
        <taxon>Pseudomonadati</taxon>
        <taxon>Pseudomonadota</taxon>
        <taxon>Betaproteobacteria</taxon>
        <taxon>Burkholderiales</taxon>
        <taxon>Oxalobacteraceae</taxon>
        <taxon>Telluria group</taxon>
        <taxon>Massilia</taxon>
    </lineage>
</organism>
<gene>
    <name evidence="2" type="ORF">E4O92_14820</name>
</gene>
<feature type="transmembrane region" description="Helical" evidence="1">
    <location>
        <begin position="21"/>
        <end position="43"/>
    </location>
</feature>
<protein>
    <recommendedName>
        <fullName evidence="4">MSHA biogenesis protein MshJ</fullName>
    </recommendedName>
</protein>
<dbReference type="Proteomes" id="UP000297258">
    <property type="component" value="Unassembled WGS sequence"/>
</dbReference>
<reference evidence="2 3" key="1">
    <citation type="submission" date="2019-03" db="EMBL/GenBank/DDBJ databases">
        <title>Draft genome of Massilia hortus sp. nov., a novel bacterial species of the Oxalobacteraceae family.</title>
        <authorList>
            <person name="Peta V."/>
            <person name="Raths R."/>
            <person name="Bucking H."/>
        </authorList>
    </citation>
    <scope>NUCLEOTIDE SEQUENCE [LARGE SCALE GENOMIC DNA]</scope>
    <source>
        <strain evidence="2 3">ONC3</strain>
    </source>
</reference>
<sequence length="230" mass="25576">MRARLLQLAARIDALTQRERILLFATVVAVLYMAFKGAVLGPIERKQAALRTQISQQHDAIVGIDAEITQKIQAYQLDPNAPARERLSAVKEESNRLDENLRAMQKGLVAPERMGTLVGTILRANGKLRLVSMKTLPTGSLADLAADKTAAPSVEDRNAARKGADLLYRHGVEVAVRGNYLDMVDYMNALESMPTQLFWGKAQLDVEEYPTSRLTLTLYTLSLDPKWMKL</sequence>
<dbReference type="RefSeq" id="WP_135190510.1">
    <property type="nucleotide sequence ID" value="NZ_SPUM01000102.1"/>
</dbReference>
<dbReference type="OrthoDB" id="9151209at2"/>
<dbReference type="EMBL" id="SPUM01000102">
    <property type="protein sequence ID" value="TFW30979.1"/>
    <property type="molecule type" value="Genomic_DNA"/>
</dbReference>
<comment type="caution">
    <text evidence="2">The sequence shown here is derived from an EMBL/GenBank/DDBJ whole genome shotgun (WGS) entry which is preliminary data.</text>
</comment>
<keyword evidence="1" id="KW-0812">Transmembrane</keyword>
<keyword evidence="3" id="KW-1185">Reference proteome</keyword>
<evidence type="ECO:0000313" key="2">
    <source>
        <dbReference type="EMBL" id="TFW30979.1"/>
    </source>
</evidence>
<evidence type="ECO:0008006" key="4">
    <source>
        <dbReference type="Google" id="ProtNLM"/>
    </source>
</evidence>
<proteinExistence type="predicted"/>
<dbReference type="AlphaFoldDB" id="A0A4Y9SX00"/>
<name>A0A4Y9SX00_9BURK</name>
<evidence type="ECO:0000313" key="3">
    <source>
        <dbReference type="Proteomes" id="UP000297258"/>
    </source>
</evidence>